<dbReference type="AlphaFoldDB" id="A0AAD9GLG0"/>
<reference evidence="3" key="1">
    <citation type="submission" date="2023-08" db="EMBL/GenBank/DDBJ databases">
        <title>Reference Genome Resource for the Citrus Pathogen Phytophthora citrophthora.</title>
        <authorList>
            <person name="Moller H."/>
            <person name="Coetzee B."/>
            <person name="Rose L.J."/>
            <person name="Van Niekerk J.M."/>
        </authorList>
    </citation>
    <scope>NUCLEOTIDE SEQUENCE</scope>
    <source>
        <strain evidence="3">STE-U-9442</strain>
    </source>
</reference>
<feature type="compositionally biased region" description="Polar residues" evidence="1">
    <location>
        <begin position="147"/>
        <end position="178"/>
    </location>
</feature>
<accession>A0AAD9GLG0</accession>
<gene>
    <name evidence="3" type="ORF">P3T76_007625</name>
</gene>
<protein>
    <recommendedName>
        <fullName evidence="5">GPI-anchored protein</fullName>
    </recommendedName>
</protein>
<keyword evidence="2" id="KW-0732">Signal</keyword>
<feature type="compositionally biased region" description="Low complexity" evidence="1">
    <location>
        <begin position="183"/>
        <end position="218"/>
    </location>
</feature>
<dbReference type="Proteomes" id="UP001259832">
    <property type="component" value="Unassembled WGS sequence"/>
</dbReference>
<feature type="compositionally biased region" description="Polar residues" evidence="1">
    <location>
        <begin position="61"/>
        <end position="115"/>
    </location>
</feature>
<feature type="compositionally biased region" description="Polar residues" evidence="1">
    <location>
        <begin position="124"/>
        <end position="139"/>
    </location>
</feature>
<organism evidence="3 4">
    <name type="scientific">Phytophthora citrophthora</name>
    <dbReference type="NCBI Taxonomy" id="4793"/>
    <lineage>
        <taxon>Eukaryota</taxon>
        <taxon>Sar</taxon>
        <taxon>Stramenopiles</taxon>
        <taxon>Oomycota</taxon>
        <taxon>Peronosporomycetes</taxon>
        <taxon>Peronosporales</taxon>
        <taxon>Peronosporaceae</taxon>
        <taxon>Phytophthora</taxon>
    </lineage>
</organism>
<evidence type="ECO:0000313" key="3">
    <source>
        <dbReference type="EMBL" id="KAK1940919.1"/>
    </source>
</evidence>
<keyword evidence="4" id="KW-1185">Reference proteome</keyword>
<evidence type="ECO:0008006" key="5">
    <source>
        <dbReference type="Google" id="ProtNLM"/>
    </source>
</evidence>
<dbReference type="PROSITE" id="PS51257">
    <property type="entry name" value="PROKAR_LIPOPROTEIN"/>
    <property type="match status" value="1"/>
</dbReference>
<comment type="caution">
    <text evidence="3">The sequence shown here is derived from an EMBL/GenBank/DDBJ whole genome shotgun (WGS) entry which is preliminary data.</text>
</comment>
<proteinExistence type="predicted"/>
<evidence type="ECO:0000256" key="2">
    <source>
        <dbReference type="SAM" id="SignalP"/>
    </source>
</evidence>
<name>A0AAD9GLG0_9STRA</name>
<feature type="chain" id="PRO_5042105144" description="GPI-anchored protein" evidence="2">
    <location>
        <begin position="24"/>
        <end position="632"/>
    </location>
</feature>
<feature type="signal peptide" evidence="2">
    <location>
        <begin position="1"/>
        <end position="23"/>
    </location>
</feature>
<sequence length="632" mass="65001">MRLYNVLIASAVALAACNGFAAADEKCTMVTPEPVVPDVTVTTPSGSSSYTSSGSSPESPIQQGSDVGASQGSATDSTIQPLGSDVGASQESSPDTPIQQGSAPSDASFTSSYSGPTPDFPEYGNSQGSATDSPIQQGSDGDDTKQGLPSASGSGASQKTDVASSSETAGDADTSLTFTEVPKTTTTAPTVAASSSASGSSSNNSTTAATTKPSTSSADNSKLCAKPRIEITKVDVGVSVDANEDEVALKPVAIAAIPSGGSRIAFQSGDSIIVQELDASDKLVSGSTVKVPLHDFADIYADEKGFVILGTRDAEGGGTLNCGNPSNMCGSPPSPAVPCYDMYLVRYDGTKESWATKLTSSSASLPPYSTGKTGPDVYMIWWYAHHGRIAFDGKNWAAYFGAAISTSEGGCINIHQGDRMKVVDASGKITANEDSFDWGCSHSGYERVTYDNRTDNFAAICKTDSNNRIMPPKDWGTTIYPVDLAASNLGDIVPSGAASKYWATVSNGNGDNAKVHLIHFALNAKASDDITLGGTDANERAPHLASIGSGGLLAMWEGSSSGGDLAEGGDRTIYAQVLDASSGKSISEKVTVDKSVVGNRYQALKSYPDGSVAYLSKGASDTSLQVVRFYGC</sequence>
<dbReference type="EMBL" id="JASMQC010000013">
    <property type="protein sequence ID" value="KAK1940919.1"/>
    <property type="molecule type" value="Genomic_DNA"/>
</dbReference>
<feature type="compositionally biased region" description="Low complexity" evidence="1">
    <location>
        <begin position="35"/>
        <end position="60"/>
    </location>
</feature>
<evidence type="ECO:0000256" key="1">
    <source>
        <dbReference type="SAM" id="MobiDB-lite"/>
    </source>
</evidence>
<evidence type="ECO:0000313" key="4">
    <source>
        <dbReference type="Proteomes" id="UP001259832"/>
    </source>
</evidence>
<feature type="region of interest" description="Disordered" evidence="1">
    <location>
        <begin position="35"/>
        <end position="221"/>
    </location>
</feature>